<organism evidence="1 2">
    <name type="scientific">Acrobeloides nanus</name>
    <dbReference type="NCBI Taxonomy" id="290746"/>
    <lineage>
        <taxon>Eukaryota</taxon>
        <taxon>Metazoa</taxon>
        <taxon>Ecdysozoa</taxon>
        <taxon>Nematoda</taxon>
        <taxon>Chromadorea</taxon>
        <taxon>Rhabditida</taxon>
        <taxon>Tylenchina</taxon>
        <taxon>Cephalobomorpha</taxon>
        <taxon>Cephaloboidea</taxon>
        <taxon>Cephalobidae</taxon>
        <taxon>Acrobeloides</taxon>
    </lineage>
</organism>
<proteinExistence type="predicted"/>
<dbReference type="AlphaFoldDB" id="A0A914EKX2"/>
<dbReference type="WBParaSite" id="ACRNAN_scaffold8462.g18993.t1">
    <property type="protein sequence ID" value="ACRNAN_scaffold8462.g18993.t1"/>
    <property type="gene ID" value="ACRNAN_scaffold8462.g18993"/>
</dbReference>
<reference evidence="2" key="1">
    <citation type="submission" date="2022-11" db="UniProtKB">
        <authorList>
            <consortium name="WormBaseParasite"/>
        </authorList>
    </citation>
    <scope>IDENTIFICATION</scope>
</reference>
<dbReference type="Proteomes" id="UP000887540">
    <property type="component" value="Unplaced"/>
</dbReference>
<keyword evidence="1" id="KW-1185">Reference proteome</keyword>
<evidence type="ECO:0000313" key="2">
    <source>
        <dbReference type="WBParaSite" id="ACRNAN_scaffold8462.g18993.t1"/>
    </source>
</evidence>
<accession>A0A914EKX2</accession>
<protein>
    <submittedName>
        <fullName evidence="2">Uncharacterized protein</fullName>
    </submittedName>
</protein>
<evidence type="ECO:0000313" key="1">
    <source>
        <dbReference type="Proteomes" id="UP000887540"/>
    </source>
</evidence>
<name>A0A914EKX2_9BILA</name>
<sequence>MVKSKLKEIFQFKKPNNVTNGLTGSNATPMVTRRSTVAVVTVSSAVDRGITYAYREKYPHLNLEHLFEAMRNRAIDCEDLQCSCFSVKENVKNLTELIDYNIHLFRKTQAYKALISESDPLDAASTMDPFDQSFDEEKIRKLQRGVKTETLESFYKRINADGFQNHMFYGRDDVMDWIQFQFPHISQGGVKRIVYKLGNGNYVATAIFCFLVENKIDERPEFKDMWEKVQPCPRHWVPKMHKRVTQNYCRDRKKNFVNLIPKHTRSEYLDRRYKQIVGAWKKDYPNLFEKKSFNLDQNALNNPDPGELFECTNCKLKFPMKYAVSCAQTYNVDPALQ</sequence>